<proteinExistence type="predicted"/>
<dbReference type="Proteomes" id="UP001058003">
    <property type="component" value="Chromosome"/>
</dbReference>
<dbReference type="EMBL" id="CP073767">
    <property type="protein sequence ID" value="UWZ51483.1"/>
    <property type="molecule type" value="Genomic_DNA"/>
</dbReference>
<reference evidence="2" key="1">
    <citation type="submission" date="2021-04" db="EMBL/GenBank/DDBJ databases">
        <title>Dactylosporangium aurantiacum NRRL B-8018 full assembly.</title>
        <authorList>
            <person name="Hartkoorn R.C."/>
            <person name="Beaudoing E."/>
            <person name="Hot D."/>
        </authorList>
    </citation>
    <scope>NUCLEOTIDE SEQUENCE</scope>
    <source>
        <strain evidence="2">NRRL B-8018</strain>
    </source>
</reference>
<evidence type="ECO:0000256" key="1">
    <source>
        <dbReference type="SAM" id="Coils"/>
    </source>
</evidence>
<name>A0A9Q9IBT7_9ACTN</name>
<keyword evidence="1" id="KW-0175">Coiled coil</keyword>
<protein>
    <submittedName>
        <fullName evidence="2">Uncharacterized protein</fullName>
    </submittedName>
</protein>
<evidence type="ECO:0000313" key="3">
    <source>
        <dbReference type="Proteomes" id="UP001058003"/>
    </source>
</evidence>
<dbReference type="AlphaFoldDB" id="A0A9Q9IBT7"/>
<feature type="coiled-coil region" evidence="1">
    <location>
        <begin position="304"/>
        <end position="331"/>
    </location>
</feature>
<dbReference type="KEGG" id="daur:Daura_32640"/>
<accession>A0A9Q9IBT7</accession>
<gene>
    <name evidence="2" type="ORF">Daura_32640</name>
</gene>
<keyword evidence="3" id="KW-1185">Reference proteome</keyword>
<sequence>MRTGTDVAVAQLAAAHDRLAAALYTVDTHPAHALLRGVAVRGATARLWSGVDVGRLWSGFVAARDVLERLRALSGRSRDADAARILAAPVPVDPLDGLPDLPPAAFVADLERQCAAAAEALDRVGAARAALTERLIELDTALEAAVAAHHRLGADHAATTGPLQSRLQQVYADALHDPFSVDEPAWAALREDLARTVRRLSELAALRVALPGRLTRLDTLLTALAAAEQRAREAHAAAVAKIADPGLPDPAGTHPRWQAAVADAVRATDALDLDAWPALDRRLSTLDRDLSAAVSAAEDRANAARGLLDRREELRGRLEAYRAKAVRLDRVEDPALLERYRAARELLWAAPCDLRAATRAVFAYQQALSGAAEGRPT</sequence>
<dbReference type="OrthoDB" id="3375894at2"/>
<dbReference type="RefSeq" id="WP_052388051.1">
    <property type="nucleotide sequence ID" value="NZ_CP073767.1"/>
</dbReference>
<organism evidence="2 3">
    <name type="scientific">Dactylosporangium aurantiacum</name>
    <dbReference type="NCBI Taxonomy" id="35754"/>
    <lineage>
        <taxon>Bacteria</taxon>
        <taxon>Bacillati</taxon>
        <taxon>Actinomycetota</taxon>
        <taxon>Actinomycetes</taxon>
        <taxon>Micromonosporales</taxon>
        <taxon>Micromonosporaceae</taxon>
        <taxon>Dactylosporangium</taxon>
    </lineage>
</organism>
<evidence type="ECO:0000313" key="2">
    <source>
        <dbReference type="EMBL" id="UWZ51483.1"/>
    </source>
</evidence>